<dbReference type="PANTHER" id="PTHR47966:SF51">
    <property type="entry name" value="BETA-SITE APP-CLEAVING ENZYME, ISOFORM A-RELATED"/>
    <property type="match status" value="1"/>
</dbReference>
<evidence type="ECO:0000256" key="5">
    <source>
        <dbReference type="PIRSR" id="PIRSR601461-1"/>
    </source>
</evidence>
<dbReference type="Proteomes" id="UP000654075">
    <property type="component" value="Unassembled WGS sequence"/>
</dbReference>
<evidence type="ECO:0000256" key="7">
    <source>
        <dbReference type="RuleBase" id="RU000454"/>
    </source>
</evidence>
<comment type="similarity">
    <text evidence="1 7">Belongs to the peptidase A1 family.</text>
</comment>
<feature type="disulfide bond" evidence="6">
    <location>
        <begin position="837"/>
        <end position="869"/>
    </location>
</feature>
<dbReference type="SMART" id="SM00220">
    <property type="entry name" value="S_TKc"/>
    <property type="match status" value="1"/>
</dbReference>
<evidence type="ECO:0000259" key="8">
    <source>
        <dbReference type="PROSITE" id="PS50011"/>
    </source>
</evidence>
<evidence type="ECO:0000256" key="6">
    <source>
        <dbReference type="PIRSR" id="PIRSR601461-2"/>
    </source>
</evidence>
<evidence type="ECO:0000256" key="1">
    <source>
        <dbReference type="ARBA" id="ARBA00007447"/>
    </source>
</evidence>
<dbReference type="AlphaFoldDB" id="A0A813DUZ0"/>
<evidence type="ECO:0000313" key="10">
    <source>
        <dbReference type="EMBL" id="CAE8590182.1"/>
    </source>
</evidence>
<dbReference type="PRINTS" id="PR00792">
    <property type="entry name" value="PEPSIN"/>
</dbReference>
<accession>A0A813DUZ0</accession>
<dbReference type="SUPFAM" id="SSF56112">
    <property type="entry name" value="Protein kinase-like (PK-like)"/>
    <property type="match status" value="1"/>
</dbReference>
<keyword evidence="11" id="KW-1185">Reference proteome</keyword>
<evidence type="ECO:0000256" key="2">
    <source>
        <dbReference type="ARBA" id="ARBA00022670"/>
    </source>
</evidence>
<feature type="domain" description="Peptidase A1" evidence="9">
    <location>
        <begin position="605"/>
        <end position="907"/>
    </location>
</feature>
<dbReference type="PROSITE" id="PS00108">
    <property type="entry name" value="PROTEIN_KINASE_ST"/>
    <property type="match status" value="1"/>
</dbReference>
<sequence>MLALAPAVSEFPEVLHVFGTAMPEELMSVFRPQRVIQSYYDNVVTNTAGRHRVLLGTSPDGVRVAVKEFVASSTGTQKRFFHEVSILRRLAHPHVVDVRGVFMGVDGPPAYYVEMPAYPGGSLDTWAEQHRGLPLMRAFLHVASALEHIHGHHVVHRDVKPANIFVDAEGCARLGDFDVAVSQAQRTTVAFTTIAFAGTEGFAAPETLPPSGKCATSASDMFSFGATMAAVGIGSGTAGDATAASLVALLCAADPARRPSAAEAKLHPCFAAVQGAALALPRRCCICLDDGFFQADGESCAAGHFVCAHVAADAARDPLARKAREGRVGCPLAPRECSSLFSDGDVARALSGEAFTAYMRQREQLVESRLAREAEIEMQSQLKAEVARLRAMDERQRRVHLAVRQLEDLLVLKCPRCSAAFADFEGDCGENSNQAHQHVAGCAEKPQGLLDPLFVEQDAWISFQKTRRRAKVEVALQQVEADVRADVRAPELLRPAPIWEQLLPAWADGLVAGFGVSPVRLWGAPRPNYAFTVDLSVQELLFVFIVSVPAAAVIGVPRMPLKRQNMERLELHQSISMSALNSAMGGQESLGRADVVLENKYNAEYFGEIEVGTPGQALSVIFDTGSANLWVPDNLNLSGHRAFSSALSSTYRESRTIFKIQYGSGPVSGVYCADDVNIGGLKLTDFTFANVDNVSGLGALYRDDDTFDGILGLGFGSIAEGGVPTVMQALWDSKQLAEPVFGFYLGDVEQGELVFGGVDPQHYTGNFSWVPVSREGFWEVALDSVSVGAEKFMTLTKTKRAIVDSGTSLLVGPAAEVQAIASLMGATVVQKHYVVNCQDSWPSISFSLGGKDFELSGGDLILAQSGGLCVLGIQALDMPNPLWILGDVFMRKYYVQFDWGQKRLGFALSAGTPTNLV</sequence>
<protein>
    <submittedName>
        <fullName evidence="10">Uncharacterized protein</fullName>
    </submittedName>
</protein>
<dbReference type="GO" id="GO:0006508">
    <property type="term" value="P:proteolysis"/>
    <property type="evidence" value="ECO:0007669"/>
    <property type="project" value="UniProtKB-KW"/>
</dbReference>
<dbReference type="InterPro" id="IPR033121">
    <property type="entry name" value="PEPTIDASE_A1"/>
</dbReference>
<dbReference type="PANTHER" id="PTHR47966">
    <property type="entry name" value="BETA-SITE APP-CLEAVING ENZYME, ISOFORM A-RELATED"/>
    <property type="match status" value="1"/>
</dbReference>
<dbReference type="InterPro" id="IPR008271">
    <property type="entry name" value="Ser/Thr_kinase_AS"/>
</dbReference>
<dbReference type="CDD" id="cd00180">
    <property type="entry name" value="PKc"/>
    <property type="match status" value="1"/>
</dbReference>
<keyword evidence="4 7" id="KW-0378">Hydrolase</keyword>
<dbReference type="InterPro" id="IPR000719">
    <property type="entry name" value="Prot_kinase_dom"/>
</dbReference>
<dbReference type="GO" id="GO:0005524">
    <property type="term" value="F:ATP binding"/>
    <property type="evidence" value="ECO:0007669"/>
    <property type="project" value="InterPro"/>
</dbReference>
<dbReference type="Gene3D" id="1.10.510.10">
    <property type="entry name" value="Transferase(Phosphotransferase) domain 1"/>
    <property type="match status" value="1"/>
</dbReference>
<dbReference type="SUPFAM" id="SSF50630">
    <property type="entry name" value="Acid proteases"/>
    <property type="match status" value="1"/>
</dbReference>
<keyword evidence="6" id="KW-1015">Disulfide bond</keyword>
<reference evidence="10" key="1">
    <citation type="submission" date="2021-02" db="EMBL/GenBank/DDBJ databases">
        <authorList>
            <person name="Dougan E. K."/>
            <person name="Rhodes N."/>
            <person name="Thang M."/>
            <person name="Chan C."/>
        </authorList>
    </citation>
    <scope>NUCLEOTIDE SEQUENCE</scope>
</reference>
<keyword evidence="2 7" id="KW-0645">Protease</keyword>
<dbReference type="Pfam" id="PF00069">
    <property type="entry name" value="Pkinase"/>
    <property type="match status" value="1"/>
</dbReference>
<evidence type="ECO:0000313" key="11">
    <source>
        <dbReference type="Proteomes" id="UP000654075"/>
    </source>
</evidence>
<feature type="active site" evidence="5">
    <location>
        <position position="804"/>
    </location>
</feature>
<proteinExistence type="inferred from homology"/>
<evidence type="ECO:0000256" key="4">
    <source>
        <dbReference type="ARBA" id="ARBA00022801"/>
    </source>
</evidence>
<name>A0A813DUZ0_POLGL</name>
<dbReference type="GO" id="GO:0004190">
    <property type="term" value="F:aspartic-type endopeptidase activity"/>
    <property type="evidence" value="ECO:0007669"/>
    <property type="project" value="UniProtKB-KW"/>
</dbReference>
<dbReference type="PROSITE" id="PS51767">
    <property type="entry name" value="PEPTIDASE_A1"/>
    <property type="match status" value="1"/>
</dbReference>
<dbReference type="InterPro" id="IPR001969">
    <property type="entry name" value="Aspartic_peptidase_AS"/>
</dbReference>
<comment type="caution">
    <text evidence="10">The sequence shown here is derived from an EMBL/GenBank/DDBJ whole genome shotgun (WGS) entry which is preliminary data.</text>
</comment>
<dbReference type="FunFam" id="2.40.70.10:FF:000044">
    <property type="entry name" value="Lysosomal aspartic protease"/>
    <property type="match status" value="1"/>
</dbReference>
<feature type="domain" description="Protein kinase" evidence="8">
    <location>
        <begin position="39"/>
        <end position="270"/>
    </location>
</feature>
<evidence type="ECO:0000256" key="3">
    <source>
        <dbReference type="ARBA" id="ARBA00022750"/>
    </source>
</evidence>
<organism evidence="10 11">
    <name type="scientific">Polarella glacialis</name>
    <name type="common">Dinoflagellate</name>
    <dbReference type="NCBI Taxonomy" id="89957"/>
    <lineage>
        <taxon>Eukaryota</taxon>
        <taxon>Sar</taxon>
        <taxon>Alveolata</taxon>
        <taxon>Dinophyceae</taxon>
        <taxon>Suessiales</taxon>
        <taxon>Suessiaceae</taxon>
        <taxon>Polarella</taxon>
    </lineage>
</organism>
<dbReference type="FunFam" id="2.40.70.10:FF:000008">
    <property type="entry name" value="Cathepsin D"/>
    <property type="match status" value="1"/>
</dbReference>
<keyword evidence="3 7" id="KW-0064">Aspartyl protease</keyword>
<dbReference type="InterPro" id="IPR001461">
    <property type="entry name" value="Aspartic_peptidase_A1"/>
</dbReference>
<dbReference type="InterPro" id="IPR021109">
    <property type="entry name" value="Peptidase_aspartic_dom_sf"/>
</dbReference>
<dbReference type="GO" id="GO:0004672">
    <property type="term" value="F:protein kinase activity"/>
    <property type="evidence" value="ECO:0007669"/>
    <property type="project" value="InterPro"/>
</dbReference>
<dbReference type="Gene3D" id="2.40.70.10">
    <property type="entry name" value="Acid Proteases"/>
    <property type="match status" value="2"/>
</dbReference>
<gene>
    <name evidence="10" type="ORF">PGLA1383_LOCUS8907</name>
</gene>
<dbReference type="EMBL" id="CAJNNV010004119">
    <property type="protein sequence ID" value="CAE8590182.1"/>
    <property type="molecule type" value="Genomic_DNA"/>
</dbReference>
<dbReference type="PROSITE" id="PS50011">
    <property type="entry name" value="PROTEIN_KINASE_DOM"/>
    <property type="match status" value="1"/>
</dbReference>
<evidence type="ECO:0000259" key="9">
    <source>
        <dbReference type="PROSITE" id="PS51767"/>
    </source>
</evidence>
<dbReference type="InterPro" id="IPR011009">
    <property type="entry name" value="Kinase-like_dom_sf"/>
</dbReference>
<feature type="active site" evidence="5">
    <location>
        <position position="623"/>
    </location>
</feature>
<dbReference type="OrthoDB" id="771136at2759"/>
<dbReference type="PROSITE" id="PS00141">
    <property type="entry name" value="ASP_PROTEASE"/>
    <property type="match status" value="2"/>
</dbReference>
<dbReference type="Pfam" id="PF00026">
    <property type="entry name" value="Asp"/>
    <property type="match status" value="1"/>
</dbReference>